<dbReference type="VEuPathDB" id="FungiDB:MAPG_01020"/>
<feature type="compositionally biased region" description="Low complexity" evidence="1">
    <location>
        <begin position="538"/>
        <end position="547"/>
    </location>
</feature>
<dbReference type="Proteomes" id="UP000011715">
    <property type="component" value="Unassembled WGS sequence"/>
</dbReference>
<feature type="compositionally biased region" description="Low complexity" evidence="1">
    <location>
        <begin position="413"/>
        <end position="425"/>
    </location>
</feature>
<dbReference type="OrthoDB" id="10625467at2759"/>
<dbReference type="eggNOG" id="ENOG502RMJY">
    <property type="taxonomic scope" value="Eukaryota"/>
</dbReference>
<evidence type="ECO:0000313" key="3">
    <source>
        <dbReference type="EnsemblFungi" id="MAPG_01020T0"/>
    </source>
</evidence>
<evidence type="ECO:0000313" key="2">
    <source>
        <dbReference type="EMBL" id="KLU81940.1"/>
    </source>
</evidence>
<feature type="compositionally biased region" description="Low complexity" evidence="1">
    <location>
        <begin position="381"/>
        <end position="394"/>
    </location>
</feature>
<reference evidence="4" key="2">
    <citation type="submission" date="2010-05" db="EMBL/GenBank/DDBJ databases">
        <title>The genome sequence of Magnaporthe poae strain ATCC 64411.</title>
        <authorList>
            <person name="Ma L.-J."/>
            <person name="Dead R."/>
            <person name="Young S."/>
            <person name="Zeng Q."/>
            <person name="Koehrsen M."/>
            <person name="Alvarado L."/>
            <person name="Berlin A."/>
            <person name="Chapman S.B."/>
            <person name="Chen Z."/>
            <person name="Freedman E."/>
            <person name="Gellesch M."/>
            <person name="Goldberg J."/>
            <person name="Griggs A."/>
            <person name="Gujja S."/>
            <person name="Heilman E.R."/>
            <person name="Heiman D."/>
            <person name="Hepburn T."/>
            <person name="Howarth C."/>
            <person name="Jen D."/>
            <person name="Larson L."/>
            <person name="Mehta T."/>
            <person name="Neiman D."/>
            <person name="Pearson M."/>
            <person name="Roberts A."/>
            <person name="Saif S."/>
            <person name="Shea T."/>
            <person name="Shenoy N."/>
            <person name="Sisk P."/>
            <person name="Stolte C."/>
            <person name="Sykes S."/>
            <person name="Walk T."/>
            <person name="White J."/>
            <person name="Yandava C."/>
            <person name="Haas B."/>
            <person name="Nusbaum C."/>
            <person name="Birren B."/>
        </authorList>
    </citation>
    <scope>NUCLEOTIDE SEQUENCE [LARGE SCALE GENOMIC DNA]</scope>
    <source>
        <strain evidence="4">ATCC 64411 / 73-15</strain>
    </source>
</reference>
<gene>
    <name evidence="2" type="ORF">MAPG_01020</name>
</gene>
<dbReference type="EMBL" id="GL876966">
    <property type="protein sequence ID" value="KLU81940.1"/>
    <property type="molecule type" value="Genomic_DNA"/>
</dbReference>
<dbReference type="AlphaFoldDB" id="A0A0C4DML1"/>
<proteinExistence type="predicted"/>
<reference evidence="2" key="1">
    <citation type="submission" date="2010-05" db="EMBL/GenBank/DDBJ databases">
        <title>The Genome Sequence of Magnaporthe poae strain ATCC 64411.</title>
        <authorList>
            <consortium name="The Broad Institute Genome Sequencing Platform"/>
            <consortium name="Broad Institute Genome Sequencing Center for Infectious Disease"/>
            <person name="Ma L.-J."/>
            <person name="Dead R."/>
            <person name="Young S."/>
            <person name="Zeng Q."/>
            <person name="Koehrsen M."/>
            <person name="Alvarado L."/>
            <person name="Berlin A."/>
            <person name="Chapman S.B."/>
            <person name="Chen Z."/>
            <person name="Freedman E."/>
            <person name="Gellesch M."/>
            <person name="Goldberg J."/>
            <person name="Griggs A."/>
            <person name="Gujja S."/>
            <person name="Heilman E.R."/>
            <person name="Heiman D."/>
            <person name="Hepburn T."/>
            <person name="Howarth C."/>
            <person name="Jen D."/>
            <person name="Larson L."/>
            <person name="Mehta T."/>
            <person name="Neiman D."/>
            <person name="Pearson M."/>
            <person name="Roberts A."/>
            <person name="Saif S."/>
            <person name="Shea T."/>
            <person name="Shenoy N."/>
            <person name="Sisk P."/>
            <person name="Stolte C."/>
            <person name="Sykes S."/>
            <person name="Walk T."/>
            <person name="White J."/>
            <person name="Yandava C."/>
            <person name="Haas B."/>
            <person name="Nusbaum C."/>
            <person name="Birren B."/>
        </authorList>
    </citation>
    <scope>NUCLEOTIDE SEQUENCE</scope>
    <source>
        <strain evidence="2">ATCC 64411</strain>
    </source>
</reference>
<feature type="compositionally biased region" description="Basic residues" evidence="1">
    <location>
        <begin position="292"/>
        <end position="302"/>
    </location>
</feature>
<feature type="compositionally biased region" description="Acidic residues" evidence="1">
    <location>
        <begin position="483"/>
        <end position="507"/>
    </location>
</feature>
<dbReference type="EMBL" id="ADBL01000240">
    <property type="status" value="NOT_ANNOTATED_CDS"/>
    <property type="molecule type" value="Genomic_DNA"/>
</dbReference>
<feature type="compositionally biased region" description="Basic and acidic residues" evidence="1">
    <location>
        <begin position="323"/>
        <end position="334"/>
    </location>
</feature>
<name>A0A0C4DML1_MAGP6</name>
<dbReference type="EnsemblFungi" id="MAPG_01020T0">
    <property type="protein sequence ID" value="MAPG_01020T0"/>
    <property type="gene ID" value="MAPG_01020"/>
</dbReference>
<protein>
    <submittedName>
        <fullName evidence="2 3">Uncharacterized protein</fullName>
    </submittedName>
</protein>
<reference evidence="2" key="3">
    <citation type="submission" date="2011-03" db="EMBL/GenBank/DDBJ databases">
        <title>Annotation of Magnaporthe poae ATCC 64411.</title>
        <authorList>
            <person name="Ma L.-J."/>
            <person name="Dead R."/>
            <person name="Young S.K."/>
            <person name="Zeng Q."/>
            <person name="Gargeya S."/>
            <person name="Fitzgerald M."/>
            <person name="Haas B."/>
            <person name="Abouelleil A."/>
            <person name="Alvarado L."/>
            <person name="Arachchi H.M."/>
            <person name="Berlin A."/>
            <person name="Brown A."/>
            <person name="Chapman S.B."/>
            <person name="Chen Z."/>
            <person name="Dunbar C."/>
            <person name="Freedman E."/>
            <person name="Gearin G."/>
            <person name="Gellesch M."/>
            <person name="Goldberg J."/>
            <person name="Griggs A."/>
            <person name="Gujja S."/>
            <person name="Heiman D."/>
            <person name="Howarth C."/>
            <person name="Larson L."/>
            <person name="Lui A."/>
            <person name="MacDonald P.J.P."/>
            <person name="Mehta T."/>
            <person name="Montmayeur A."/>
            <person name="Murphy C."/>
            <person name="Neiman D."/>
            <person name="Pearson M."/>
            <person name="Priest M."/>
            <person name="Roberts A."/>
            <person name="Saif S."/>
            <person name="Shea T."/>
            <person name="Shenoy N."/>
            <person name="Sisk P."/>
            <person name="Stolte C."/>
            <person name="Sykes S."/>
            <person name="Yandava C."/>
            <person name="Wortman J."/>
            <person name="Nusbaum C."/>
            <person name="Birren B."/>
        </authorList>
    </citation>
    <scope>NUCLEOTIDE SEQUENCE</scope>
    <source>
        <strain evidence="2">ATCC 64411</strain>
    </source>
</reference>
<accession>A0A0C4DML1</accession>
<feature type="region of interest" description="Disordered" evidence="1">
    <location>
        <begin position="1"/>
        <end position="123"/>
    </location>
</feature>
<evidence type="ECO:0000256" key="1">
    <source>
        <dbReference type="SAM" id="MobiDB-lite"/>
    </source>
</evidence>
<feature type="compositionally biased region" description="Basic and acidic residues" evidence="1">
    <location>
        <begin position="303"/>
        <end position="312"/>
    </location>
</feature>
<reference evidence="3" key="5">
    <citation type="submission" date="2015-06" db="UniProtKB">
        <authorList>
            <consortium name="EnsemblFungi"/>
        </authorList>
    </citation>
    <scope>IDENTIFICATION</scope>
    <source>
        <strain evidence="3">ATCC 64411</strain>
    </source>
</reference>
<evidence type="ECO:0000313" key="4">
    <source>
        <dbReference type="Proteomes" id="UP000011715"/>
    </source>
</evidence>
<keyword evidence="4" id="KW-1185">Reference proteome</keyword>
<feature type="region of interest" description="Disordered" evidence="1">
    <location>
        <begin position="281"/>
        <end position="592"/>
    </location>
</feature>
<organism evidence="3 4">
    <name type="scientific">Magnaporthiopsis poae (strain ATCC 64411 / 73-15)</name>
    <name type="common">Kentucky bluegrass fungus</name>
    <name type="synonym">Magnaporthe poae</name>
    <dbReference type="NCBI Taxonomy" id="644358"/>
    <lineage>
        <taxon>Eukaryota</taxon>
        <taxon>Fungi</taxon>
        <taxon>Dikarya</taxon>
        <taxon>Ascomycota</taxon>
        <taxon>Pezizomycotina</taxon>
        <taxon>Sordariomycetes</taxon>
        <taxon>Sordariomycetidae</taxon>
        <taxon>Magnaporthales</taxon>
        <taxon>Magnaporthaceae</taxon>
        <taxon>Magnaporthiopsis</taxon>
    </lineage>
</organism>
<reference evidence="3" key="4">
    <citation type="journal article" date="2015" name="G3 (Bethesda)">
        <title>Genome sequences of three phytopathogenic species of the Magnaporthaceae family of fungi.</title>
        <authorList>
            <person name="Okagaki L.H."/>
            <person name="Nunes C.C."/>
            <person name="Sailsbery J."/>
            <person name="Clay B."/>
            <person name="Brown D."/>
            <person name="John T."/>
            <person name="Oh Y."/>
            <person name="Young N."/>
            <person name="Fitzgerald M."/>
            <person name="Haas B.J."/>
            <person name="Zeng Q."/>
            <person name="Young S."/>
            <person name="Adiconis X."/>
            <person name="Fan L."/>
            <person name="Levin J.Z."/>
            <person name="Mitchell T.K."/>
            <person name="Okubara P.A."/>
            <person name="Farman M.L."/>
            <person name="Kohn L.M."/>
            <person name="Birren B."/>
            <person name="Ma L.-J."/>
            <person name="Dean R.A."/>
        </authorList>
    </citation>
    <scope>NUCLEOTIDE SEQUENCE</scope>
    <source>
        <strain evidence="3">ATCC 64411 / 73-15</strain>
    </source>
</reference>
<sequence>MEAEWKAYAKQQRQAMAAGNMNGTTPPADPQAGSSRAAIAAAAPENHRDAISAFGSQRPASDGASKPKKKKHGASAENGRPKNIIPTLVISSDEDDDRPVEKPPTTSSPGGKKRPKLYSETKQWNDLPPGIQLAVMKVLSSGIRKLKQVALLLNLSLVEVQEFEKLYMNEHEKVTQYVEDCENCRLRVEELRRAGEMGEAFELELEGVPGPRLAIHGNTKTHVQWGRSYLTFMGFPEFARILDGNRASMFMFEIPFEDMGEVGLEPTSLLNAEARIRDGGRHTDVPLPIPPKARRRPARRFRGARDRPRLQDRPVAVAPGILRRPDQKPSDGMRMKISKPQKAARPMGRPIAQPRPKTQSPLGQGSMGPGYDGPVGRMFVPPSAQGQPGPQGQEGQRRATPKPSVPVGQMSRPLPAQGQPAQPAQKGHRKAAPKPSAPIDRTARPLPAQGRPALQGQQGQSTQQGQRTPAPKPPVPVIVIDDGTSDDGEYQEPDDGGNSDGEDDDDYVPGSSSVKKKSLLKVPHTSYKRKRSDDSKNGEGSSSNGGSPRRKKISHPTSPSPKRPCPDGARQTAPDGVRTKPTIVVKGPIRSY</sequence>
<feature type="compositionally biased region" description="Low complexity" evidence="1">
    <location>
        <begin position="455"/>
        <end position="466"/>
    </location>
</feature>